<evidence type="ECO:0008006" key="3">
    <source>
        <dbReference type="Google" id="ProtNLM"/>
    </source>
</evidence>
<sequence>MAWRSSTPVRRVAKVLLLALLGLWLVYLALANTLLNSERLRAALLDEPLARAELDLRWERAWSWYPGQLSAARLELVQQAPRWLGLDVEQVSLQVALRPLFDGRIEIERLDARRIHEVAVGRLRIAGSGRLSLSQLAWQQRELSIQGVALDLDDGRVTRDAVTLVEDIQLDARLALAPFDFADQRGGDIVTAVDGEIELAGASDAYAVFSDYLLGLEWLEVSGHGDLTGRLLFEGGELLPGSELQLDSPDLGVSLDSTRLTPGGQRYQLLGDGSIRATISDEHGEPETRLGLALDDMRMWQQGGAEVMRGDGFRIALAGDRLRLDQPPERLHRAGLRWEDTELTDIAALAPYLPAAIPLQLEGGRARLRGFLDFRNDALSGTFRLDGDEVGLRLGDTPMRGRLGLTLALPLLDPRSGQLHLSGTHLRLAATGDDAEEPLTTSLVFPRAELASAWPLLPLEPFVAAGDTHRDDPVVAAPLLATTPFDAALSVSGEIDNLGVLDGLLGELFVDQTLGLRGGGRLSAEFDIHQGRPLPGSRLQIDSQAIGGRFLGLDTLGQGTLTASVVDDTPQRGLLTLDLREVGVSRLSDGRQLFDAPHLSLSATGELPDSGRQLGNPEAQLAWQAAEVPDVAALNLYLPDSPAWQLDGGTATTSGVLVVDRDSARGRVTLDGNAVRGQLLGQTLSGAADLELIINQARFDSGRLDISGSRLALQASAADAETRSVVVARDAVLTGGSGWQQGGARTPSGRLRLDGLLADMALFNALLTSEHGLAVDGSAQLRADIELDAGRLVPGSELRLDATPFSLAFLDLSARGDGQLVATATGSLEAPSAALTLRMPQLALRRGDADEALIEGRHMQLTAEARRLDLDAGLQALDTHIALPHIEAPDLAVFNAYLPDDSPLTLLGGRATLASDLRLDGYQAHGMLRLDAPDAQLAFRERQLSGSLMIDARLNDGDLRDMTFDSSGSRVSLSNLQLADDDARSAGWWADLELAEGRLTWQRPLVLDSQLRLAMRDSGPLVELFVSAANERRWLRNLLTVRDIRGSARLDMRQQRLDIHDLELNGQGRELRANLRLGEASARGVFYARYGALALGVALADGRRRWQWPGARSWFERQPVFSDAFASESHWLEALEVDPP</sequence>
<protein>
    <recommendedName>
        <fullName evidence="3">Translocation/assembly module TamB</fullName>
    </recommendedName>
</protein>
<reference evidence="1 2" key="1">
    <citation type="submission" date="2023-04" db="EMBL/GenBank/DDBJ databases">
        <title>A long-awaited taxogenomic arrangement of the family Halomonadaceae.</title>
        <authorList>
            <person name="De La Haba R."/>
            <person name="Chuvochina M."/>
            <person name="Wittouck S."/>
            <person name="Arahal D.R."/>
            <person name="Sanchez-Porro C."/>
            <person name="Hugenholtz P."/>
            <person name="Ventosa A."/>
        </authorList>
    </citation>
    <scope>NUCLEOTIDE SEQUENCE [LARGE SCALE GENOMIC DNA]</scope>
    <source>
        <strain evidence="1 2">DSM 26770</strain>
    </source>
</reference>
<organism evidence="1 2">
    <name type="scientific">Franzmannia qiaohouensis</name>
    <dbReference type="NCBI Taxonomy" id="1329370"/>
    <lineage>
        <taxon>Bacteria</taxon>
        <taxon>Pseudomonadati</taxon>
        <taxon>Pseudomonadota</taxon>
        <taxon>Gammaproteobacteria</taxon>
        <taxon>Oceanospirillales</taxon>
        <taxon>Halomonadaceae</taxon>
        <taxon>Franzmannia</taxon>
    </lineage>
</organism>
<dbReference type="EMBL" id="JARWAM010000014">
    <property type="protein sequence ID" value="MDR5907080.1"/>
    <property type="molecule type" value="Genomic_DNA"/>
</dbReference>
<evidence type="ECO:0000313" key="1">
    <source>
        <dbReference type="EMBL" id="MDR5907080.1"/>
    </source>
</evidence>
<proteinExistence type="predicted"/>
<dbReference type="RefSeq" id="WP_309724169.1">
    <property type="nucleotide sequence ID" value="NZ_JARWAM010000014.1"/>
</dbReference>
<dbReference type="Proteomes" id="UP001251374">
    <property type="component" value="Unassembled WGS sequence"/>
</dbReference>
<evidence type="ECO:0000313" key="2">
    <source>
        <dbReference type="Proteomes" id="UP001251374"/>
    </source>
</evidence>
<gene>
    <name evidence="1" type="ORF">QC821_17495</name>
</gene>
<keyword evidence="2" id="KW-1185">Reference proteome</keyword>
<accession>A0ABU1HKF2</accession>
<comment type="caution">
    <text evidence="1">The sequence shown here is derived from an EMBL/GenBank/DDBJ whole genome shotgun (WGS) entry which is preliminary data.</text>
</comment>
<name>A0ABU1HKF2_9GAMM</name>